<reference evidence="1 2" key="1">
    <citation type="submission" date="2018-06" db="EMBL/GenBank/DDBJ databases">
        <authorList>
            <consortium name="Pathogen Informatics"/>
            <person name="Doyle S."/>
        </authorList>
    </citation>
    <scope>NUCLEOTIDE SEQUENCE [LARGE SCALE GENOMIC DNA]</scope>
    <source>
        <strain evidence="1 2">NCTC11009</strain>
    </source>
</reference>
<protein>
    <submittedName>
        <fullName evidence="1">Uncharacterized protein</fullName>
    </submittedName>
</protein>
<gene>
    <name evidence="1" type="ORF">NCTC11009_01276</name>
</gene>
<accession>A0A2X1ULP0</accession>
<name>A0A2X1ULP0_9BURK</name>
<evidence type="ECO:0000313" key="2">
    <source>
        <dbReference type="Proteomes" id="UP000250242"/>
    </source>
</evidence>
<sequence>MKNRFKLDDQGTFYVYEFKYIGPNKDTPQNIDADRIEITTLPHENLTGTGLCIEGCCWTRNDWALYAHGQYETVREARSAIKAKFGAVRGTDEFGDKFVPEFDFQVAILKPGRYMPMCTEKIWDRLYYLVHDDMDKETDEAKIKELAKEYEELANVFGCTLGPNLIEILEEMKDEYFS</sequence>
<proteinExistence type="predicted"/>
<dbReference type="AlphaFoldDB" id="A0A2X1ULP0"/>
<organism evidence="1 2">
    <name type="scientific">Oligella urethralis</name>
    <dbReference type="NCBI Taxonomy" id="90245"/>
    <lineage>
        <taxon>Bacteria</taxon>
        <taxon>Pseudomonadati</taxon>
        <taxon>Pseudomonadota</taxon>
        <taxon>Betaproteobacteria</taxon>
        <taxon>Burkholderiales</taxon>
        <taxon>Alcaligenaceae</taxon>
        <taxon>Oligella</taxon>
    </lineage>
</organism>
<dbReference type="Proteomes" id="UP000250242">
    <property type="component" value="Unassembled WGS sequence"/>
</dbReference>
<evidence type="ECO:0000313" key="1">
    <source>
        <dbReference type="EMBL" id="SPY08059.1"/>
    </source>
</evidence>
<dbReference type="RefSeq" id="WP_113062532.1">
    <property type="nucleotide sequence ID" value="NZ_UATH01000001.1"/>
</dbReference>
<dbReference type="EMBL" id="UATH01000001">
    <property type="protein sequence ID" value="SPY08059.1"/>
    <property type="molecule type" value="Genomic_DNA"/>
</dbReference>